<dbReference type="PANTHER" id="PTHR24323:SF7">
    <property type="entry name" value="HOMEOBOX DOMAIN-CONTAINING PROTEIN"/>
    <property type="match status" value="1"/>
</dbReference>
<dbReference type="Pfam" id="PF00046">
    <property type="entry name" value="Homeodomain"/>
    <property type="match status" value="1"/>
</dbReference>
<keyword evidence="2 3" id="KW-0371">Homeobox</keyword>
<proteinExistence type="predicted"/>
<dbReference type="GO" id="GO:0000976">
    <property type="term" value="F:transcription cis-regulatory region binding"/>
    <property type="evidence" value="ECO:0007669"/>
    <property type="project" value="TreeGrafter"/>
</dbReference>
<dbReference type="EMBL" id="JBGBPQ010000007">
    <property type="protein sequence ID" value="KAL1521352.1"/>
    <property type="molecule type" value="Genomic_DNA"/>
</dbReference>
<dbReference type="Gene3D" id="1.10.10.60">
    <property type="entry name" value="Homeodomain-like"/>
    <property type="match status" value="1"/>
</dbReference>
<keyword evidence="2 3" id="KW-0238">DNA-binding</keyword>
<gene>
    <name evidence="6" type="ORF">AB1Y20_021019</name>
</gene>
<dbReference type="PANTHER" id="PTHR24323">
    <property type="entry name" value="CEH-10 HOMEODOMAIN-CONTAINING HOMOLOG"/>
    <property type="match status" value="1"/>
</dbReference>
<dbReference type="SUPFAM" id="SSF46689">
    <property type="entry name" value="Homeodomain-like"/>
    <property type="match status" value="1"/>
</dbReference>
<evidence type="ECO:0000313" key="6">
    <source>
        <dbReference type="EMBL" id="KAL1521352.1"/>
    </source>
</evidence>
<dbReference type="SMART" id="SM00389">
    <property type="entry name" value="HOX"/>
    <property type="match status" value="1"/>
</dbReference>
<comment type="caution">
    <text evidence="6">The sequence shown here is derived from an EMBL/GenBank/DDBJ whole genome shotgun (WGS) entry which is preliminary data.</text>
</comment>
<feature type="region of interest" description="Disordered" evidence="4">
    <location>
        <begin position="414"/>
        <end position="519"/>
    </location>
</feature>
<accession>A0AB34JJ69</accession>
<dbReference type="GO" id="GO:0006355">
    <property type="term" value="P:regulation of DNA-templated transcription"/>
    <property type="evidence" value="ECO:0007669"/>
    <property type="project" value="TreeGrafter"/>
</dbReference>
<evidence type="ECO:0000256" key="4">
    <source>
        <dbReference type="SAM" id="MobiDB-lite"/>
    </source>
</evidence>
<keyword evidence="7" id="KW-1185">Reference proteome</keyword>
<dbReference type="GO" id="GO:0005634">
    <property type="term" value="C:nucleus"/>
    <property type="evidence" value="ECO:0007669"/>
    <property type="project" value="UniProtKB-SubCell"/>
</dbReference>
<organism evidence="6 7">
    <name type="scientific">Prymnesium parvum</name>
    <name type="common">Toxic golden alga</name>
    <dbReference type="NCBI Taxonomy" id="97485"/>
    <lineage>
        <taxon>Eukaryota</taxon>
        <taxon>Haptista</taxon>
        <taxon>Haptophyta</taxon>
        <taxon>Prymnesiophyceae</taxon>
        <taxon>Prymnesiales</taxon>
        <taxon>Prymnesiaceae</taxon>
        <taxon>Prymnesium</taxon>
    </lineage>
</organism>
<feature type="compositionally biased region" description="Polar residues" evidence="4">
    <location>
        <begin position="483"/>
        <end position="494"/>
    </location>
</feature>
<evidence type="ECO:0000256" key="1">
    <source>
        <dbReference type="ARBA" id="ARBA00004123"/>
    </source>
</evidence>
<feature type="DNA-binding region" description="Homeobox" evidence="2">
    <location>
        <begin position="45"/>
        <end position="104"/>
    </location>
</feature>
<reference evidence="6 7" key="1">
    <citation type="journal article" date="2024" name="Science">
        <title>Giant polyketide synthase enzymes in the biosynthesis of giant marine polyether toxins.</title>
        <authorList>
            <person name="Fallon T.R."/>
            <person name="Shende V.V."/>
            <person name="Wierzbicki I.H."/>
            <person name="Pendleton A.L."/>
            <person name="Watervoot N.F."/>
            <person name="Auber R.P."/>
            <person name="Gonzalez D.J."/>
            <person name="Wisecaver J.H."/>
            <person name="Moore B.S."/>
        </authorList>
    </citation>
    <scope>NUCLEOTIDE SEQUENCE [LARGE SCALE GENOMIC DNA]</scope>
    <source>
        <strain evidence="6 7">12B1</strain>
    </source>
</reference>
<feature type="compositionally biased region" description="Polar residues" evidence="4">
    <location>
        <begin position="151"/>
        <end position="163"/>
    </location>
</feature>
<feature type="domain" description="Homeobox" evidence="5">
    <location>
        <begin position="43"/>
        <end position="103"/>
    </location>
</feature>
<keyword evidence="2 3" id="KW-0539">Nucleus</keyword>
<dbReference type="AlphaFoldDB" id="A0AB34JJ69"/>
<feature type="compositionally biased region" description="Low complexity" evidence="4">
    <location>
        <begin position="453"/>
        <end position="464"/>
    </location>
</feature>
<dbReference type="InterPro" id="IPR051775">
    <property type="entry name" value="Homeobox_domain"/>
</dbReference>
<feature type="region of interest" description="Disordered" evidence="4">
    <location>
        <begin position="119"/>
        <end position="222"/>
    </location>
</feature>
<name>A0AB34JJ69_PRYPA</name>
<comment type="subcellular location">
    <subcellularLocation>
        <location evidence="1 2 3">Nucleus</location>
    </subcellularLocation>
</comment>
<dbReference type="Proteomes" id="UP001515480">
    <property type="component" value="Unassembled WGS sequence"/>
</dbReference>
<protein>
    <recommendedName>
        <fullName evidence="5">Homeobox domain-containing protein</fullName>
    </recommendedName>
</protein>
<dbReference type="InterPro" id="IPR001356">
    <property type="entry name" value="HD"/>
</dbReference>
<dbReference type="CDD" id="cd00086">
    <property type="entry name" value="homeodomain"/>
    <property type="match status" value="1"/>
</dbReference>
<dbReference type="InterPro" id="IPR009057">
    <property type="entry name" value="Homeodomain-like_sf"/>
</dbReference>
<evidence type="ECO:0000313" key="7">
    <source>
        <dbReference type="Proteomes" id="UP001515480"/>
    </source>
</evidence>
<sequence length="610" mass="67735">MEFPPPPSEFAELEGPPDADPEASGEEGGQDEQLSRDAPPKKRKGKSTRWNIPAHALQILEQVFQKDKFPTVETRKNLSADLKVTPRQVQVWFQNKRQRSVKPTSKGNVAQQPHEILNTSPHAQGDSLMSGIPMSRNTSNRSLPPFHEETSSIPLSRNASNRSLPPFHEELTTLSNPDHSSRTDVLDGHMGTSFEETRRLAERGDRQHPAADQQQDASVQPRLAEDEIIETLFNEEITAMQHANQQMPHPPKIEQACQGHSQTGAAMQQAHSANQHMHHHTHLRAWQPAQNPQQAPHTHSRVLLQKLDDVAQQEHADHKQLHVQQMSLQQPAQPAKHNQHMQRQVIFKEIQDFCGDTYPTSRERKPILSKHRLRAIGVGDPNKPYGGKTRTWESCFMKYITKARADHISWGLSAELPEPDSTAPPRPATGLEPSTYFDDSQSDHDTDEEDTVSRYSSRASQKSSTQKKKHAVEPAAGKRKRSPATSSQNSSKSNAVPHKQKRVVLESSGDESDENEKVSVMLKKLSSMISSDSQNQASSSSVAQAALTAASRAAASVGAGQSRVESALTSFEDVAAQVEEQKKKFAAKKASPANSLPFHGSKQFVLFDVW</sequence>
<feature type="compositionally biased region" description="Acidic residues" evidence="4">
    <location>
        <begin position="11"/>
        <end position="30"/>
    </location>
</feature>
<evidence type="ECO:0000256" key="2">
    <source>
        <dbReference type="PROSITE-ProRule" id="PRU00108"/>
    </source>
</evidence>
<evidence type="ECO:0000259" key="5">
    <source>
        <dbReference type="PROSITE" id="PS50071"/>
    </source>
</evidence>
<dbReference type="PROSITE" id="PS50071">
    <property type="entry name" value="HOMEOBOX_2"/>
    <property type="match status" value="1"/>
</dbReference>
<evidence type="ECO:0000256" key="3">
    <source>
        <dbReference type="RuleBase" id="RU000682"/>
    </source>
</evidence>
<feature type="compositionally biased region" description="Basic and acidic residues" evidence="4">
    <location>
        <begin position="195"/>
        <end position="209"/>
    </location>
</feature>
<feature type="region of interest" description="Disordered" evidence="4">
    <location>
        <begin position="1"/>
        <end position="51"/>
    </location>
</feature>